<comment type="caution">
    <text evidence="2">The sequence shown here is derived from an EMBL/GenBank/DDBJ whole genome shotgun (WGS) entry which is preliminary data.</text>
</comment>
<reference evidence="2 3" key="1">
    <citation type="submission" date="2019-09" db="EMBL/GenBank/DDBJ databases">
        <authorList>
            <person name="Ou C."/>
        </authorList>
    </citation>
    <scope>NUCLEOTIDE SEQUENCE [LARGE SCALE GENOMIC DNA]</scope>
    <source>
        <strain evidence="2">S2</strain>
        <tissue evidence="2">Leaf</tissue>
    </source>
</reference>
<protein>
    <submittedName>
        <fullName evidence="2">Uncharacterized protein</fullName>
    </submittedName>
</protein>
<proteinExistence type="predicted"/>
<feature type="compositionally biased region" description="Basic and acidic residues" evidence="1">
    <location>
        <begin position="78"/>
        <end position="93"/>
    </location>
</feature>
<feature type="compositionally biased region" description="Polar residues" evidence="1">
    <location>
        <begin position="1"/>
        <end position="16"/>
    </location>
</feature>
<reference evidence="2 3" key="3">
    <citation type="submission" date="2019-11" db="EMBL/GenBank/DDBJ databases">
        <title>A de novo genome assembly of a pear dwarfing rootstock.</title>
        <authorList>
            <person name="Wang F."/>
            <person name="Wang J."/>
            <person name="Li S."/>
            <person name="Zhang Y."/>
            <person name="Fang M."/>
            <person name="Ma L."/>
            <person name="Zhao Y."/>
            <person name="Jiang S."/>
        </authorList>
    </citation>
    <scope>NUCLEOTIDE SEQUENCE [LARGE SCALE GENOMIC DNA]</scope>
    <source>
        <strain evidence="2">S2</strain>
        <tissue evidence="2">Leaf</tissue>
    </source>
</reference>
<sequence length="195" mass="21922">MLLRSSSAPILTSWVSHSKDSEREPEPLLSRTRSISLSSSSFHSPTIDPTKTQVSLESDIKIQQNPRNKNLPPHTSKPPKEPEDEIKPTSRSLFKTERLLSSSGLGEKVMDGEDCGGGEKKESVLSVIILCSTDVERVVPRVKRNENSLKTCFVEQHIPPIFGVPNMGRNILSHSVPSRLTYQKDPHCDWLWWLI</sequence>
<dbReference type="EMBL" id="SMOL01000402">
    <property type="protein sequence ID" value="KAB2615924.1"/>
    <property type="molecule type" value="Genomic_DNA"/>
</dbReference>
<dbReference type="Proteomes" id="UP000327157">
    <property type="component" value="Chromosome 3"/>
</dbReference>
<keyword evidence="3" id="KW-1185">Reference proteome</keyword>
<organism evidence="2 3">
    <name type="scientific">Pyrus ussuriensis x Pyrus communis</name>
    <dbReference type="NCBI Taxonomy" id="2448454"/>
    <lineage>
        <taxon>Eukaryota</taxon>
        <taxon>Viridiplantae</taxon>
        <taxon>Streptophyta</taxon>
        <taxon>Embryophyta</taxon>
        <taxon>Tracheophyta</taxon>
        <taxon>Spermatophyta</taxon>
        <taxon>Magnoliopsida</taxon>
        <taxon>eudicotyledons</taxon>
        <taxon>Gunneridae</taxon>
        <taxon>Pentapetalae</taxon>
        <taxon>rosids</taxon>
        <taxon>fabids</taxon>
        <taxon>Rosales</taxon>
        <taxon>Rosaceae</taxon>
        <taxon>Amygdaloideae</taxon>
        <taxon>Maleae</taxon>
        <taxon>Pyrus</taxon>
    </lineage>
</organism>
<reference evidence="3" key="2">
    <citation type="submission" date="2019-10" db="EMBL/GenBank/DDBJ databases">
        <title>A de novo genome assembly of a pear dwarfing rootstock.</title>
        <authorList>
            <person name="Wang F."/>
            <person name="Wang J."/>
            <person name="Li S."/>
            <person name="Zhang Y."/>
            <person name="Fang M."/>
            <person name="Ma L."/>
            <person name="Zhao Y."/>
            <person name="Jiang S."/>
        </authorList>
    </citation>
    <scope>NUCLEOTIDE SEQUENCE [LARGE SCALE GENOMIC DNA]</scope>
</reference>
<name>A0A5N5GYT3_9ROSA</name>
<accession>A0A5N5GYT3</accession>
<feature type="compositionally biased region" description="Polar residues" evidence="1">
    <location>
        <begin position="49"/>
        <end position="68"/>
    </location>
</feature>
<evidence type="ECO:0000313" key="3">
    <source>
        <dbReference type="Proteomes" id="UP000327157"/>
    </source>
</evidence>
<dbReference type="AlphaFoldDB" id="A0A5N5GYT3"/>
<feature type="compositionally biased region" description="Basic and acidic residues" evidence="1">
    <location>
        <begin position="17"/>
        <end position="26"/>
    </location>
</feature>
<feature type="compositionally biased region" description="Low complexity" evidence="1">
    <location>
        <begin position="27"/>
        <end position="47"/>
    </location>
</feature>
<evidence type="ECO:0000313" key="2">
    <source>
        <dbReference type="EMBL" id="KAB2615924.1"/>
    </source>
</evidence>
<gene>
    <name evidence="2" type="ORF">D8674_022512</name>
</gene>
<evidence type="ECO:0000256" key="1">
    <source>
        <dbReference type="SAM" id="MobiDB-lite"/>
    </source>
</evidence>
<feature type="region of interest" description="Disordered" evidence="1">
    <location>
        <begin position="1"/>
        <end position="93"/>
    </location>
</feature>